<evidence type="ECO:0000256" key="8">
    <source>
        <dbReference type="ARBA" id="ARBA00022840"/>
    </source>
</evidence>
<dbReference type="GO" id="GO:0007059">
    <property type="term" value="P:chromosome segregation"/>
    <property type="evidence" value="ECO:0007669"/>
    <property type="project" value="UniProtKB-KW"/>
</dbReference>
<dbReference type="PANTHER" id="PTHR22683:SF41">
    <property type="entry name" value="DNA TRANSLOCASE FTSK"/>
    <property type="match status" value="1"/>
</dbReference>
<dbReference type="Proteomes" id="UP000798488">
    <property type="component" value="Unassembled WGS sequence"/>
</dbReference>
<dbReference type="PROSITE" id="PS50901">
    <property type="entry name" value="FTSK"/>
    <property type="match status" value="1"/>
</dbReference>
<keyword evidence="9 16" id="KW-1133">Transmembrane helix</keyword>
<dbReference type="Pfam" id="PF01580">
    <property type="entry name" value="FtsK_SpoIIIE"/>
    <property type="match status" value="1"/>
</dbReference>
<evidence type="ECO:0000259" key="17">
    <source>
        <dbReference type="PROSITE" id="PS50901"/>
    </source>
</evidence>
<feature type="binding site" evidence="15">
    <location>
        <begin position="423"/>
        <end position="430"/>
    </location>
    <ligand>
        <name>ATP</name>
        <dbReference type="ChEBI" id="CHEBI:30616"/>
    </ligand>
</feature>
<comment type="similarity">
    <text evidence="2">Belongs to the FtsK/SpoIIIE/SftA family.</text>
</comment>
<dbReference type="InterPro" id="IPR036388">
    <property type="entry name" value="WH-like_DNA-bd_sf"/>
</dbReference>
<evidence type="ECO:0000256" key="14">
    <source>
        <dbReference type="ARBA" id="ARBA00025923"/>
    </source>
</evidence>
<protein>
    <submittedName>
        <fullName evidence="18">DNA translocase SpoIIIE</fullName>
    </submittedName>
</protein>
<keyword evidence="6 15" id="KW-0547">Nucleotide-binding</keyword>
<dbReference type="InterPro" id="IPR025199">
    <property type="entry name" value="FtsK_4TM"/>
</dbReference>
<keyword evidence="5 16" id="KW-0812">Transmembrane</keyword>
<dbReference type="InterPro" id="IPR027417">
    <property type="entry name" value="P-loop_NTPase"/>
</dbReference>
<evidence type="ECO:0000256" key="10">
    <source>
        <dbReference type="ARBA" id="ARBA00023125"/>
    </source>
</evidence>
<keyword evidence="8 15" id="KW-0067">ATP-binding</keyword>
<evidence type="ECO:0000256" key="15">
    <source>
        <dbReference type="PROSITE-ProRule" id="PRU00289"/>
    </source>
</evidence>
<feature type="transmembrane region" description="Helical" evidence="16">
    <location>
        <begin position="134"/>
        <end position="159"/>
    </location>
</feature>
<evidence type="ECO:0000256" key="6">
    <source>
        <dbReference type="ARBA" id="ARBA00022741"/>
    </source>
</evidence>
<dbReference type="PANTHER" id="PTHR22683">
    <property type="entry name" value="SPORULATION PROTEIN RELATED"/>
    <property type="match status" value="1"/>
</dbReference>
<keyword evidence="12" id="KW-0131">Cell cycle</keyword>
<keyword evidence="4" id="KW-0132">Cell division</keyword>
<dbReference type="InterPro" id="IPR018541">
    <property type="entry name" value="Ftsk_gamma"/>
</dbReference>
<dbReference type="InterPro" id="IPR041027">
    <property type="entry name" value="FtsK_alpha"/>
</dbReference>
<evidence type="ECO:0000313" key="18">
    <source>
        <dbReference type="EMBL" id="KAF1084249.1"/>
    </source>
</evidence>
<keyword evidence="19" id="KW-1185">Reference proteome</keyword>
<dbReference type="InterPro" id="IPR036390">
    <property type="entry name" value="WH_DNA-bd_sf"/>
</dbReference>
<evidence type="ECO:0000256" key="13">
    <source>
        <dbReference type="ARBA" id="ARBA00024986"/>
    </source>
</evidence>
<keyword evidence="11 16" id="KW-0472">Membrane</keyword>
<dbReference type="AlphaFoldDB" id="A0A9D2WMZ1"/>
<comment type="subcellular location">
    <subcellularLocation>
        <location evidence="1">Cell membrane</location>
        <topology evidence="1">Multi-pass membrane protein</topology>
    </subcellularLocation>
</comment>
<dbReference type="Pfam" id="PF13491">
    <property type="entry name" value="FtsK_4TM"/>
    <property type="match status" value="1"/>
</dbReference>
<dbReference type="Gene3D" id="3.40.50.300">
    <property type="entry name" value="P-loop containing nucleotide triphosphate hydrolases"/>
    <property type="match status" value="1"/>
</dbReference>
<evidence type="ECO:0000256" key="16">
    <source>
        <dbReference type="SAM" id="Phobius"/>
    </source>
</evidence>
<dbReference type="Gene3D" id="3.30.980.40">
    <property type="match status" value="1"/>
</dbReference>
<organism evidence="18 19">
    <name type="scientific">Sporotomaculum syntrophicum</name>
    <dbReference type="NCBI Taxonomy" id="182264"/>
    <lineage>
        <taxon>Bacteria</taxon>
        <taxon>Bacillati</taxon>
        <taxon>Bacillota</taxon>
        <taxon>Clostridia</taxon>
        <taxon>Eubacteriales</taxon>
        <taxon>Desulfallaceae</taxon>
        <taxon>Sporotomaculum</taxon>
    </lineage>
</organism>
<dbReference type="SMART" id="SM00382">
    <property type="entry name" value="AAA"/>
    <property type="match status" value="1"/>
</dbReference>
<dbReference type="GO" id="GO:0005886">
    <property type="term" value="C:plasma membrane"/>
    <property type="evidence" value="ECO:0007669"/>
    <property type="project" value="UniProtKB-SubCell"/>
</dbReference>
<keyword evidence="10" id="KW-0238">DNA-binding</keyword>
<dbReference type="GO" id="GO:0051301">
    <property type="term" value="P:cell division"/>
    <property type="evidence" value="ECO:0007669"/>
    <property type="project" value="UniProtKB-KW"/>
</dbReference>
<evidence type="ECO:0000256" key="4">
    <source>
        <dbReference type="ARBA" id="ARBA00022618"/>
    </source>
</evidence>
<dbReference type="Pfam" id="PF17854">
    <property type="entry name" value="FtsK_alpha"/>
    <property type="match status" value="1"/>
</dbReference>
<evidence type="ECO:0000256" key="2">
    <source>
        <dbReference type="ARBA" id="ARBA00006474"/>
    </source>
</evidence>
<dbReference type="InterPro" id="IPR003593">
    <property type="entry name" value="AAA+_ATPase"/>
</dbReference>
<evidence type="ECO:0000256" key="9">
    <source>
        <dbReference type="ARBA" id="ARBA00022989"/>
    </source>
</evidence>
<accession>A0A9D2WMZ1</accession>
<sequence>MTKSAKNKPEPAKVGPGIMLDIAGLTLIALSLIGIAGLFTSTVGSIGTVGLLIKKGMQTLAGSGYVVLLLLMIPIGLKLMSRNRWRVNSRFWGLLFLFGSLQIFLHRHIPMPDSFSAGLAGQGGGLSGAILSYVLKYCFGTIGTYVFIVLFILVGLTLCTEGSLRELVLKSWFRIKAMATGLSNMIINFLFTEVDDTAQTADEKGLVREFTPPIIDLSRSSSTLAEQTNNNDTLEAAVSETLLSPEASPGGHSDDVPALQSKTQAEGQEYLLPPLSLLSPLPNVADYQAGRDVNQRIKVLEQILDSFGIKARVTHVSVGPSITRYELQPPPGVKVSKIVGLADDIALGMASAGVRIEAPIPGKAAVGIEVPNGETASVALRELLEDKTFAGSSSRLTIALGKDIAGAAVTADLAKMPHLLIAGATGSGKSVCVNTIICSILYKATPGEVKFLMVDPKMVELTNYNGIPHLVSPVVTNAKKAAGALRWAVREMETRYDLFAAAGVRDITRYNALFGEFEQEPGQTPLPYIVVIIDELADLMMVAPADVEDAICRLAQMARAAGIHLVVATQRPSVDVITGLIKANIPSRISFAVSSQTDSRTILDMGGAEKLLGKGDMLFYPVGAAKPVRVQGAFISDKDVENLVDFLKDQARPVYNDAVLEAHPEGDAVSFEDNDDLLPQAAKIFIESGTASISMLQRRLHIGYSRAARLVDIMEQRGIVGGFEGSKPRAVLMTMEMYHQVFESQEASQEVKTAVS</sequence>
<dbReference type="Pfam" id="PF09397">
    <property type="entry name" value="FtsK_gamma"/>
    <property type="match status" value="1"/>
</dbReference>
<evidence type="ECO:0000313" key="19">
    <source>
        <dbReference type="Proteomes" id="UP000798488"/>
    </source>
</evidence>
<proteinExistence type="inferred from homology"/>
<dbReference type="EMBL" id="LSRS01000006">
    <property type="protein sequence ID" value="KAF1084249.1"/>
    <property type="molecule type" value="Genomic_DNA"/>
</dbReference>
<keyword evidence="7" id="KW-0159">Chromosome partition</keyword>
<dbReference type="Gene3D" id="1.10.10.10">
    <property type="entry name" value="Winged helix-like DNA-binding domain superfamily/Winged helix DNA-binding domain"/>
    <property type="match status" value="1"/>
</dbReference>
<feature type="domain" description="FtsK" evidence="17">
    <location>
        <begin position="406"/>
        <end position="600"/>
    </location>
</feature>
<comment type="caution">
    <text evidence="18">The sequence shown here is derived from an EMBL/GenBank/DDBJ whole genome shotgun (WGS) entry which is preliminary data.</text>
</comment>
<gene>
    <name evidence="18" type="primary">spoIIIE_2</name>
    <name evidence="18" type="ORF">SPSYN_02653</name>
</gene>
<dbReference type="GO" id="GO:0005524">
    <property type="term" value="F:ATP binding"/>
    <property type="evidence" value="ECO:0007669"/>
    <property type="project" value="UniProtKB-UniRule"/>
</dbReference>
<dbReference type="GO" id="GO:0003677">
    <property type="term" value="F:DNA binding"/>
    <property type="evidence" value="ECO:0007669"/>
    <property type="project" value="UniProtKB-KW"/>
</dbReference>
<evidence type="ECO:0000256" key="12">
    <source>
        <dbReference type="ARBA" id="ARBA00023306"/>
    </source>
</evidence>
<name>A0A9D2WMZ1_9FIRM</name>
<evidence type="ECO:0000256" key="7">
    <source>
        <dbReference type="ARBA" id="ARBA00022829"/>
    </source>
</evidence>
<dbReference type="InterPro" id="IPR002543">
    <property type="entry name" value="FtsK_dom"/>
</dbReference>
<evidence type="ECO:0000256" key="5">
    <source>
        <dbReference type="ARBA" id="ARBA00022692"/>
    </source>
</evidence>
<feature type="transmembrane region" description="Helical" evidence="16">
    <location>
        <begin position="20"/>
        <end position="40"/>
    </location>
</feature>
<comment type="function">
    <text evidence="13">Essential cell division protein that coordinates cell division and chromosome segregation. The N-terminus is involved in assembly of the cell-division machinery. The C-terminus functions as a DNA motor that moves dsDNA in an ATP-dependent manner towards the dif recombination site, which is located within the replication terminus region. Required for activation of the Xer recombinase, allowing activation of chromosome unlinking by recombination.</text>
</comment>
<evidence type="ECO:0000256" key="3">
    <source>
        <dbReference type="ARBA" id="ARBA00022475"/>
    </source>
</evidence>
<reference evidence="18" key="1">
    <citation type="submission" date="2016-02" db="EMBL/GenBank/DDBJ databases">
        <title>Draft Genome Sequence of Sporotomaculum syntrophicum Strain FB, a Syntrophic Benzoate Degrader.</title>
        <authorList>
            <person name="Nobu M.K."/>
            <person name="Narihiro T."/>
            <person name="Qiu Y.-L."/>
            <person name="Ohashi A."/>
            <person name="Liu W.-T."/>
            <person name="Yuji S."/>
        </authorList>
    </citation>
    <scope>NUCLEOTIDE SEQUENCE</scope>
    <source>
        <strain evidence="18">FB</strain>
    </source>
</reference>
<dbReference type="InterPro" id="IPR050206">
    <property type="entry name" value="FtsK/SpoIIIE/SftA"/>
</dbReference>
<comment type="subunit">
    <text evidence="14">Homohexamer. Forms a ring that surrounds DNA.</text>
</comment>
<dbReference type="SMART" id="SM00843">
    <property type="entry name" value="Ftsk_gamma"/>
    <property type="match status" value="1"/>
</dbReference>
<keyword evidence="3" id="KW-1003">Cell membrane</keyword>
<evidence type="ECO:0000256" key="1">
    <source>
        <dbReference type="ARBA" id="ARBA00004651"/>
    </source>
</evidence>
<dbReference type="SUPFAM" id="SSF46785">
    <property type="entry name" value="Winged helix' DNA-binding domain"/>
    <property type="match status" value="1"/>
</dbReference>
<feature type="transmembrane region" description="Helical" evidence="16">
    <location>
        <begin position="60"/>
        <end position="79"/>
    </location>
</feature>
<dbReference type="SUPFAM" id="SSF52540">
    <property type="entry name" value="P-loop containing nucleoside triphosphate hydrolases"/>
    <property type="match status" value="1"/>
</dbReference>
<evidence type="ECO:0000256" key="11">
    <source>
        <dbReference type="ARBA" id="ARBA00023136"/>
    </source>
</evidence>
<feature type="transmembrane region" description="Helical" evidence="16">
    <location>
        <begin position="91"/>
        <end position="109"/>
    </location>
</feature>